<dbReference type="PANTHER" id="PTHR38471:SF2">
    <property type="entry name" value="FOUR HELIX BUNDLE PROTEIN"/>
    <property type="match status" value="1"/>
</dbReference>
<reference evidence="1 2" key="1">
    <citation type="submission" date="2023-09" db="EMBL/GenBank/DDBJ databases">
        <authorList>
            <person name="Rey-Velasco X."/>
        </authorList>
    </citation>
    <scope>NUCLEOTIDE SEQUENCE [LARGE SCALE GENOMIC DNA]</scope>
    <source>
        <strain evidence="1 2">F394</strain>
    </source>
</reference>
<dbReference type="Gene3D" id="1.20.1440.60">
    <property type="entry name" value="23S rRNA-intervening sequence"/>
    <property type="match status" value="1"/>
</dbReference>
<dbReference type="InterPro" id="IPR036583">
    <property type="entry name" value="23S_rRNA_IVS_sf"/>
</dbReference>
<organism evidence="1 2">
    <name type="scientific">Rubrivirga litoralis</name>
    <dbReference type="NCBI Taxonomy" id="3075598"/>
    <lineage>
        <taxon>Bacteria</taxon>
        <taxon>Pseudomonadati</taxon>
        <taxon>Rhodothermota</taxon>
        <taxon>Rhodothermia</taxon>
        <taxon>Rhodothermales</taxon>
        <taxon>Rubricoccaceae</taxon>
        <taxon>Rubrivirga</taxon>
    </lineage>
</organism>
<dbReference type="Proteomes" id="UP001267426">
    <property type="component" value="Unassembled WGS sequence"/>
</dbReference>
<dbReference type="NCBIfam" id="TIGR02436">
    <property type="entry name" value="four helix bundle protein"/>
    <property type="match status" value="1"/>
</dbReference>
<name>A0ABU3BQW2_9BACT</name>
<evidence type="ECO:0000313" key="2">
    <source>
        <dbReference type="Proteomes" id="UP001267426"/>
    </source>
</evidence>
<sequence length="129" mass="14852">MRREKAEGEVRSEPRDIVERTEDFAVRAVGVFRYLQDRPDRAGWVVGKQFLRAATSVGANVEEAQDASSRKDFAHRYSIALREARESRYWLRIMRKTEMAPPDRLDPLIQEASELYAILSTIVKKARAA</sequence>
<accession>A0ABU3BQW2</accession>
<dbReference type="InterPro" id="IPR012657">
    <property type="entry name" value="23S_rRNA-intervening_sequence"/>
</dbReference>
<gene>
    <name evidence="1" type="ORF">RM540_07935</name>
</gene>
<evidence type="ECO:0000313" key="1">
    <source>
        <dbReference type="EMBL" id="MDT0631678.1"/>
    </source>
</evidence>
<protein>
    <submittedName>
        <fullName evidence="1">Four helix bundle protein</fullName>
    </submittedName>
</protein>
<dbReference type="EMBL" id="JAVRHT010000015">
    <property type="protein sequence ID" value="MDT0631678.1"/>
    <property type="molecule type" value="Genomic_DNA"/>
</dbReference>
<dbReference type="PANTHER" id="PTHR38471">
    <property type="entry name" value="FOUR HELIX BUNDLE PROTEIN"/>
    <property type="match status" value="1"/>
</dbReference>
<dbReference type="PIRSF" id="PIRSF035652">
    <property type="entry name" value="CHP02436"/>
    <property type="match status" value="1"/>
</dbReference>
<dbReference type="SUPFAM" id="SSF158446">
    <property type="entry name" value="IVS-encoded protein-like"/>
    <property type="match status" value="1"/>
</dbReference>
<dbReference type="RefSeq" id="WP_311663019.1">
    <property type="nucleotide sequence ID" value="NZ_JAVRHT010000015.1"/>
</dbReference>
<proteinExistence type="predicted"/>
<comment type="caution">
    <text evidence="1">The sequence shown here is derived from an EMBL/GenBank/DDBJ whole genome shotgun (WGS) entry which is preliminary data.</text>
</comment>
<dbReference type="Pfam" id="PF05635">
    <property type="entry name" value="23S_rRNA_IVP"/>
    <property type="match status" value="1"/>
</dbReference>
<keyword evidence="2" id="KW-1185">Reference proteome</keyword>